<evidence type="ECO:0000256" key="1">
    <source>
        <dbReference type="SAM" id="Phobius"/>
    </source>
</evidence>
<dbReference type="Proteomes" id="UP001292094">
    <property type="component" value="Unassembled WGS sequence"/>
</dbReference>
<proteinExistence type="predicted"/>
<keyword evidence="1" id="KW-0472">Membrane</keyword>
<dbReference type="AlphaFoldDB" id="A0AAE1PJA8"/>
<organism evidence="2 3">
    <name type="scientific">Petrolisthes manimaculis</name>
    <dbReference type="NCBI Taxonomy" id="1843537"/>
    <lineage>
        <taxon>Eukaryota</taxon>
        <taxon>Metazoa</taxon>
        <taxon>Ecdysozoa</taxon>
        <taxon>Arthropoda</taxon>
        <taxon>Crustacea</taxon>
        <taxon>Multicrustacea</taxon>
        <taxon>Malacostraca</taxon>
        <taxon>Eumalacostraca</taxon>
        <taxon>Eucarida</taxon>
        <taxon>Decapoda</taxon>
        <taxon>Pleocyemata</taxon>
        <taxon>Anomura</taxon>
        <taxon>Galatheoidea</taxon>
        <taxon>Porcellanidae</taxon>
        <taxon>Petrolisthes</taxon>
    </lineage>
</organism>
<keyword evidence="1" id="KW-0812">Transmembrane</keyword>
<dbReference type="EMBL" id="JAWZYT010001796">
    <property type="protein sequence ID" value="KAK4309113.1"/>
    <property type="molecule type" value="Genomic_DNA"/>
</dbReference>
<keyword evidence="1" id="KW-1133">Transmembrane helix</keyword>
<protein>
    <submittedName>
        <fullName evidence="2">Uncharacterized protein</fullName>
    </submittedName>
</protein>
<accession>A0AAE1PJA8</accession>
<sequence>MTSLMQQYDRDDHGGGGGGYGGYGGMGHGGYGGGGYGHMIDPYSILALASLVCALTFLIWWCLQESGRCNKRRRRRRRSDNDQDDVERWEEAVEEATMSVLAFLENGHTNWTGIITG</sequence>
<comment type="caution">
    <text evidence="2">The sequence shown here is derived from an EMBL/GenBank/DDBJ whole genome shotgun (WGS) entry which is preliminary data.</text>
</comment>
<feature type="transmembrane region" description="Helical" evidence="1">
    <location>
        <begin position="43"/>
        <end position="63"/>
    </location>
</feature>
<evidence type="ECO:0000313" key="2">
    <source>
        <dbReference type="EMBL" id="KAK4309113.1"/>
    </source>
</evidence>
<reference evidence="2" key="1">
    <citation type="submission" date="2023-11" db="EMBL/GenBank/DDBJ databases">
        <title>Genome assemblies of two species of porcelain crab, Petrolisthes cinctipes and Petrolisthes manimaculis (Anomura: Porcellanidae).</title>
        <authorList>
            <person name="Angst P."/>
        </authorList>
    </citation>
    <scope>NUCLEOTIDE SEQUENCE</scope>
    <source>
        <strain evidence="2">PB745_02</strain>
        <tissue evidence="2">Gill</tissue>
    </source>
</reference>
<name>A0AAE1PJA8_9EUCA</name>
<keyword evidence="3" id="KW-1185">Reference proteome</keyword>
<gene>
    <name evidence="2" type="ORF">Pmani_019219</name>
</gene>
<evidence type="ECO:0000313" key="3">
    <source>
        <dbReference type="Proteomes" id="UP001292094"/>
    </source>
</evidence>